<dbReference type="SUPFAM" id="SSF53850">
    <property type="entry name" value="Periplasmic binding protein-like II"/>
    <property type="match status" value="1"/>
</dbReference>
<evidence type="ECO:0000313" key="3">
    <source>
        <dbReference type="EMBL" id="PRD67126.1"/>
    </source>
</evidence>
<dbReference type="PANTHER" id="PTHR42928:SF5">
    <property type="entry name" value="BLR1237 PROTEIN"/>
    <property type="match status" value="1"/>
</dbReference>
<comment type="caution">
    <text evidence="3">The sequence shown here is derived from an EMBL/GenBank/DDBJ whole genome shotgun (WGS) entry which is preliminary data.</text>
</comment>
<protein>
    <submittedName>
        <fullName evidence="3">Twin-arginine translocation pathway signal</fullName>
    </submittedName>
</protein>
<sequence>MDHGAQHRAGLPPVTAQAPFQQSKETIVQKTPSIRHLIRNTALATAIGLALAGTALAQDKPVVKILVGFPPGTGNDNLARMYGEALSEAIGVSTVIENKPGAGGLIAAQALRQAPPQSNSLLFSLDHQVVMLPLINKNPGFDVKKDMVPVGRIVNFYTCLVVPASSPVKDLPGYIESVRKSPAQGNVGIPAPGSQPHFLTYLLGQKYSVDLSAVPYKGWAPAIVDLIGGSLPAGIGPCNDLNEYKKAGKLRVLAVASDKRYKAMPDVPTFGEFGFKMPADSFIGVYAAANMKPELIKQVTDATRKMFESPKLVEKFASTQMEPAYAGPEELRGIVEKNTEFWGEQVRKSNFQAQ</sequence>
<reference evidence="3 4" key="1">
    <citation type="submission" date="2018-03" db="EMBL/GenBank/DDBJ databases">
        <title>Comparative genomics illustrates the genes involved in a hyperalkaliphilic mechanisms of Serpentinomonas isolated from highly-alkaline calcium-rich serpentinized springs.</title>
        <authorList>
            <person name="Suzuki S."/>
            <person name="Ishii S."/>
            <person name="Walworth N."/>
            <person name="Bird L."/>
            <person name="Kuenen J.G."/>
            <person name="Nealson K.H."/>
        </authorList>
    </citation>
    <scope>NUCLEOTIDE SEQUENCE [LARGE SCALE GENOMIC DNA]</scope>
    <source>
        <strain evidence="3 4">P1</strain>
    </source>
</reference>
<dbReference type="PIRSF" id="PIRSF017082">
    <property type="entry name" value="YflP"/>
    <property type="match status" value="1"/>
</dbReference>
<feature type="region of interest" description="Disordered" evidence="2">
    <location>
        <begin position="1"/>
        <end position="25"/>
    </location>
</feature>
<organism evidence="3 4">
    <name type="scientific">Malikia granosa</name>
    <dbReference type="NCBI Taxonomy" id="263067"/>
    <lineage>
        <taxon>Bacteria</taxon>
        <taxon>Pseudomonadati</taxon>
        <taxon>Pseudomonadota</taxon>
        <taxon>Betaproteobacteria</taxon>
        <taxon>Burkholderiales</taxon>
        <taxon>Comamonadaceae</taxon>
        <taxon>Malikia</taxon>
    </lineage>
</organism>
<evidence type="ECO:0000313" key="4">
    <source>
        <dbReference type="Proteomes" id="UP000238589"/>
    </source>
</evidence>
<dbReference type="Pfam" id="PF03401">
    <property type="entry name" value="TctC"/>
    <property type="match status" value="1"/>
</dbReference>
<name>A0A2S9K9I5_9BURK</name>
<keyword evidence="4" id="KW-1185">Reference proteome</keyword>
<accession>A0A2S9K9I5</accession>
<dbReference type="EMBL" id="PVLQ01000005">
    <property type="protein sequence ID" value="PRD67126.1"/>
    <property type="molecule type" value="Genomic_DNA"/>
</dbReference>
<dbReference type="Gene3D" id="3.40.190.10">
    <property type="entry name" value="Periplasmic binding protein-like II"/>
    <property type="match status" value="1"/>
</dbReference>
<gene>
    <name evidence="3" type="ORF">C6P64_00555</name>
</gene>
<dbReference type="InterPro" id="IPR042100">
    <property type="entry name" value="Bug_dom1"/>
</dbReference>
<dbReference type="Gene3D" id="3.40.190.150">
    <property type="entry name" value="Bordetella uptake gene, domain 1"/>
    <property type="match status" value="1"/>
</dbReference>
<dbReference type="AlphaFoldDB" id="A0A2S9K9I5"/>
<comment type="similarity">
    <text evidence="1">Belongs to the UPF0065 (bug) family.</text>
</comment>
<dbReference type="Proteomes" id="UP000238589">
    <property type="component" value="Unassembled WGS sequence"/>
</dbReference>
<evidence type="ECO:0000256" key="2">
    <source>
        <dbReference type="SAM" id="MobiDB-lite"/>
    </source>
</evidence>
<dbReference type="InterPro" id="IPR005064">
    <property type="entry name" value="BUG"/>
</dbReference>
<evidence type="ECO:0000256" key="1">
    <source>
        <dbReference type="ARBA" id="ARBA00006987"/>
    </source>
</evidence>
<proteinExistence type="inferred from homology"/>
<dbReference type="PANTHER" id="PTHR42928">
    <property type="entry name" value="TRICARBOXYLATE-BINDING PROTEIN"/>
    <property type="match status" value="1"/>
</dbReference>